<gene>
    <name evidence="8" type="ORF">Cflav_PD4602</name>
</gene>
<evidence type="ECO:0000256" key="5">
    <source>
        <dbReference type="ARBA" id="ARBA00023136"/>
    </source>
</evidence>
<keyword evidence="5 7" id="KW-0472">Membrane</keyword>
<dbReference type="InterPro" id="IPR011743">
    <property type="entry name" value="Caa3_sub_IV"/>
</dbReference>
<dbReference type="InterPro" id="IPR005171">
    <property type="entry name" value="Cyt_c_oxidase_su4_prok"/>
</dbReference>
<proteinExistence type="predicted"/>
<evidence type="ECO:0000256" key="6">
    <source>
        <dbReference type="SAM" id="MobiDB-lite"/>
    </source>
</evidence>
<feature type="transmembrane region" description="Helical" evidence="7">
    <location>
        <begin position="36"/>
        <end position="59"/>
    </location>
</feature>
<dbReference type="STRING" id="320771.Cflav_PD4602"/>
<dbReference type="NCBIfam" id="TIGR02229">
    <property type="entry name" value="caa3_sub_IV"/>
    <property type="match status" value="1"/>
</dbReference>
<evidence type="ECO:0000313" key="9">
    <source>
        <dbReference type="Proteomes" id="UP000003688"/>
    </source>
</evidence>
<dbReference type="AlphaFoldDB" id="B9XE48"/>
<feature type="compositionally biased region" description="Basic and acidic residues" evidence="6">
    <location>
        <begin position="113"/>
        <end position="122"/>
    </location>
</feature>
<evidence type="ECO:0000256" key="1">
    <source>
        <dbReference type="ARBA" id="ARBA00004651"/>
    </source>
</evidence>
<comment type="caution">
    <text evidence="8">The sequence shown here is derived from an EMBL/GenBank/DDBJ whole genome shotgun (WGS) entry which is preliminary data.</text>
</comment>
<evidence type="ECO:0000256" key="2">
    <source>
        <dbReference type="ARBA" id="ARBA00022475"/>
    </source>
</evidence>
<reference evidence="8 9" key="1">
    <citation type="journal article" date="2011" name="J. Bacteriol.">
        <title>Genome sequence of 'Pedosphaera parvula' Ellin514, an aerobic Verrucomicrobial isolate from pasture soil.</title>
        <authorList>
            <person name="Kant R."/>
            <person name="van Passel M.W."/>
            <person name="Sangwan P."/>
            <person name="Palva A."/>
            <person name="Lucas S."/>
            <person name="Copeland A."/>
            <person name="Lapidus A."/>
            <person name="Glavina Del Rio T."/>
            <person name="Dalin E."/>
            <person name="Tice H."/>
            <person name="Bruce D."/>
            <person name="Goodwin L."/>
            <person name="Pitluck S."/>
            <person name="Chertkov O."/>
            <person name="Larimer F.W."/>
            <person name="Land M.L."/>
            <person name="Hauser L."/>
            <person name="Brettin T.S."/>
            <person name="Detter J.C."/>
            <person name="Han S."/>
            <person name="de Vos W.M."/>
            <person name="Janssen P.H."/>
            <person name="Smidt H."/>
        </authorList>
    </citation>
    <scope>NUCLEOTIDE SEQUENCE [LARGE SCALE GENOMIC DNA]</scope>
    <source>
        <strain evidence="8 9">Ellin514</strain>
    </source>
</reference>
<dbReference type="Proteomes" id="UP000003688">
    <property type="component" value="Unassembled WGS sequence"/>
</dbReference>
<dbReference type="GO" id="GO:0005886">
    <property type="term" value="C:plasma membrane"/>
    <property type="evidence" value="ECO:0007669"/>
    <property type="project" value="UniProtKB-SubCell"/>
</dbReference>
<dbReference type="RefSeq" id="WP_007414096.1">
    <property type="nucleotide sequence ID" value="NZ_ABOX02000007.1"/>
</dbReference>
<feature type="region of interest" description="Disordered" evidence="6">
    <location>
        <begin position="100"/>
        <end position="122"/>
    </location>
</feature>
<sequence length="122" mass="14108">MSSKIISVKTYLLVWISLILLLLITWGVSRINLGPFSIVIAMAIAVLKMLLVLLFFMHVRYGSRIIWIFAGAGFLWLMIMITLTLTDYITRGQVRPTNKSLSEFRKQMNSPDYLDKETHRDK</sequence>
<dbReference type="Pfam" id="PF03626">
    <property type="entry name" value="COX4_pro"/>
    <property type="match status" value="1"/>
</dbReference>
<accession>B9XE48</accession>
<evidence type="ECO:0000313" key="8">
    <source>
        <dbReference type="EMBL" id="EEF61939.1"/>
    </source>
</evidence>
<organism evidence="8 9">
    <name type="scientific">Pedosphaera parvula (strain Ellin514)</name>
    <dbReference type="NCBI Taxonomy" id="320771"/>
    <lineage>
        <taxon>Bacteria</taxon>
        <taxon>Pseudomonadati</taxon>
        <taxon>Verrucomicrobiota</taxon>
        <taxon>Pedosphaerae</taxon>
        <taxon>Pedosphaerales</taxon>
        <taxon>Pedosphaeraceae</taxon>
        <taxon>Pedosphaera</taxon>
    </lineage>
</organism>
<evidence type="ECO:0000256" key="7">
    <source>
        <dbReference type="SAM" id="Phobius"/>
    </source>
</evidence>
<feature type="transmembrane region" description="Helical" evidence="7">
    <location>
        <begin position="12"/>
        <end position="29"/>
    </location>
</feature>
<evidence type="ECO:0000256" key="3">
    <source>
        <dbReference type="ARBA" id="ARBA00022692"/>
    </source>
</evidence>
<keyword evidence="2" id="KW-1003">Cell membrane</keyword>
<feature type="transmembrane region" description="Helical" evidence="7">
    <location>
        <begin position="65"/>
        <end position="85"/>
    </location>
</feature>
<keyword evidence="3 7" id="KW-0812">Transmembrane</keyword>
<name>B9XE48_PEDPL</name>
<protein>
    <submittedName>
        <fullName evidence="8">Caa(3)-type oxidase, subunit IV</fullName>
    </submittedName>
</protein>
<comment type="subcellular location">
    <subcellularLocation>
        <location evidence="1">Cell membrane</location>
        <topology evidence="1">Multi-pass membrane protein</topology>
    </subcellularLocation>
</comment>
<dbReference type="EMBL" id="ABOX02000007">
    <property type="protein sequence ID" value="EEF61939.1"/>
    <property type="molecule type" value="Genomic_DNA"/>
</dbReference>
<keyword evidence="4 7" id="KW-1133">Transmembrane helix</keyword>
<keyword evidence="9" id="KW-1185">Reference proteome</keyword>
<dbReference type="OrthoDB" id="286706at2"/>
<evidence type="ECO:0000256" key="4">
    <source>
        <dbReference type="ARBA" id="ARBA00022989"/>
    </source>
</evidence>